<dbReference type="InterPro" id="IPR002364">
    <property type="entry name" value="Quin_OxRdtase/zeta-crystal_CS"/>
</dbReference>
<accession>A0A6M8U2W8</accession>
<dbReference type="Gene3D" id="3.40.50.720">
    <property type="entry name" value="NAD(P)-binding Rossmann-like Domain"/>
    <property type="match status" value="1"/>
</dbReference>
<evidence type="ECO:0000259" key="3">
    <source>
        <dbReference type="SMART" id="SM00829"/>
    </source>
</evidence>
<dbReference type="InterPro" id="IPR036291">
    <property type="entry name" value="NAD(P)-bd_dom_sf"/>
</dbReference>
<dbReference type="PROSITE" id="PS01162">
    <property type="entry name" value="QOR_ZETA_CRYSTAL"/>
    <property type="match status" value="1"/>
</dbReference>
<dbReference type="GO" id="GO:0070402">
    <property type="term" value="F:NADPH binding"/>
    <property type="evidence" value="ECO:0007669"/>
    <property type="project" value="TreeGrafter"/>
</dbReference>
<dbReference type="InterPro" id="IPR013154">
    <property type="entry name" value="ADH-like_N"/>
</dbReference>
<dbReference type="GO" id="GO:0035925">
    <property type="term" value="F:mRNA 3'-UTR AU-rich region binding"/>
    <property type="evidence" value="ECO:0007669"/>
    <property type="project" value="TreeGrafter"/>
</dbReference>
<dbReference type="GO" id="GO:0008270">
    <property type="term" value="F:zinc ion binding"/>
    <property type="evidence" value="ECO:0007669"/>
    <property type="project" value="InterPro"/>
</dbReference>
<reference evidence="4 5" key="1">
    <citation type="submission" date="2020-06" db="EMBL/GenBank/DDBJ databases">
        <title>Genome sequence of Paramixta manurensis strain PD-1.</title>
        <authorList>
            <person name="Lee C.W."/>
            <person name="Kim J."/>
        </authorList>
    </citation>
    <scope>NUCLEOTIDE SEQUENCE [LARGE SCALE GENOMIC DNA]</scope>
    <source>
        <strain evidence="4 5">PD-1</strain>
    </source>
</reference>
<dbReference type="RefSeq" id="WP_173632187.1">
    <property type="nucleotide sequence ID" value="NZ_CP054212.1"/>
</dbReference>
<dbReference type="Gene3D" id="3.90.180.10">
    <property type="entry name" value="Medium-chain alcohol dehydrogenases, catalytic domain"/>
    <property type="match status" value="1"/>
</dbReference>
<evidence type="ECO:0000313" key="5">
    <source>
        <dbReference type="Proteomes" id="UP000505325"/>
    </source>
</evidence>
<dbReference type="Proteomes" id="UP000505325">
    <property type="component" value="Chromosome"/>
</dbReference>
<dbReference type="InterPro" id="IPR020843">
    <property type="entry name" value="ER"/>
</dbReference>
<sequence length="322" mass="33849">MKAIVMERVGGPAVMEYVDRPNPEPAAGQVLVQVHAAGVNFMDIGVRQGSLWQEMPLPKTLGVEGAGQVLSVGAGVTDITPGQRVAWVYAPGSYAQQVVVPAAALVPLPDEIDYRTAAAVMMQGLTASHFATDFYPVQPGDIALVHAAAGGVGLLLTQIIKLRGGRVIGRVSSANKVAFAKEAGAEQVIVDTEGAFAAEAIRLSGGEGVHVVYDGSGPKTFQGSLDALRVCGTFCWYGPVLGSPGAIEIMSLPKSIKIGYATFNHHVRTPELLRARTKQLFDWITAGQLSLKIGGEYALADAARAHTDLESRKTSGKLLLLP</sequence>
<evidence type="ECO:0000313" key="4">
    <source>
        <dbReference type="EMBL" id="QKJ85058.1"/>
    </source>
</evidence>
<dbReference type="Pfam" id="PF08240">
    <property type="entry name" value="ADH_N"/>
    <property type="match status" value="1"/>
</dbReference>
<proteinExistence type="predicted"/>
<dbReference type="GO" id="GO:0003960">
    <property type="term" value="F:quinone reductase (NADPH) activity"/>
    <property type="evidence" value="ECO:0007669"/>
    <property type="project" value="InterPro"/>
</dbReference>
<dbReference type="CDD" id="cd05286">
    <property type="entry name" value="QOR2"/>
    <property type="match status" value="1"/>
</dbReference>
<dbReference type="InterPro" id="IPR011032">
    <property type="entry name" value="GroES-like_sf"/>
</dbReference>
<dbReference type="PANTHER" id="PTHR48106:SF13">
    <property type="entry name" value="QUINONE OXIDOREDUCTASE-RELATED"/>
    <property type="match status" value="1"/>
</dbReference>
<evidence type="ECO:0000256" key="2">
    <source>
        <dbReference type="ARBA" id="ARBA00023002"/>
    </source>
</evidence>
<keyword evidence="2" id="KW-0560">Oxidoreductase</keyword>
<dbReference type="InterPro" id="IPR013149">
    <property type="entry name" value="ADH-like_C"/>
</dbReference>
<dbReference type="GO" id="GO:0005829">
    <property type="term" value="C:cytosol"/>
    <property type="evidence" value="ECO:0007669"/>
    <property type="project" value="TreeGrafter"/>
</dbReference>
<dbReference type="SUPFAM" id="SSF50129">
    <property type="entry name" value="GroES-like"/>
    <property type="match status" value="1"/>
</dbReference>
<dbReference type="SMART" id="SM00829">
    <property type="entry name" value="PKS_ER"/>
    <property type="match status" value="1"/>
</dbReference>
<keyword evidence="5" id="KW-1185">Reference proteome</keyword>
<dbReference type="EMBL" id="CP054212">
    <property type="protein sequence ID" value="QKJ85058.1"/>
    <property type="molecule type" value="Genomic_DNA"/>
</dbReference>
<keyword evidence="1" id="KW-0521">NADP</keyword>
<dbReference type="PANTHER" id="PTHR48106">
    <property type="entry name" value="QUINONE OXIDOREDUCTASE PIG3-RELATED"/>
    <property type="match status" value="1"/>
</dbReference>
<dbReference type="Pfam" id="PF00107">
    <property type="entry name" value="ADH_zinc_N"/>
    <property type="match status" value="1"/>
</dbReference>
<protein>
    <submittedName>
        <fullName evidence="4">Quinone oxidoreductase</fullName>
    </submittedName>
</protein>
<dbReference type="InterPro" id="IPR047618">
    <property type="entry name" value="QOR-like"/>
</dbReference>
<dbReference type="KEGG" id="pmak:PMPD1_0070"/>
<dbReference type="AlphaFoldDB" id="A0A6M8U2W8"/>
<gene>
    <name evidence="4" type="ORF">PMPD1_0070</name>
</gene>
<organism evidence="4 5">
    <name type="scientific">Paramixta manurensis</name>
    <dbReference type="NCBI Taxonomy" id="2740817"/>
    <lineage>
        <taxon>Bacteria</taxon>
        <taxon>Pseudomonadati</taxon>
        <taxon>Pseudomonadota</taxon>
        <taxon>Gammaproteobacteria</taxon>
        <taxon>Enterobacterales</taxon>
        <taxon>Erwiniaceae</taxon>
        <taxon>Paramixta</taxon>
    </lineage>
</organism>
<feature type="domain" description="Enoyl reductase (ER)" evidence="3">
    <location>
        <begin position="10"/>
        <end position="320"/>
    </location>
</feature>
<evidence type="ECO:0000256" key="1">
    <source>
        <dbReference type="ARBA" id="ARBA00022857"/>
    </source>
</evidence>
<dbReference type="SUPFAM" id="SSF51735">
    <property type="entry name" value="NAD(P)-binding Rossmann-fold domains"/>
    <property type="match status" value="1"/>
</dbReference>
<name>A0A6M8U2W8_9GAMM</name>